<keyword evidence="2" id="KW-1185">Reference proteome</keyword>
<dbReference type="Proteomes" id="UP001632038">
    <property type="component" value="Unassembled WGS sequence"/>
</dbReference>
<evidence type="ECO:0000313" key="2">
    <source>
        <dbReference type="Proteomes" id="UP001632038"/>
    </source>
</evidence>
<sequence>MAAVQKIAKRVRGRGGGLESVQSMALAHGKGIIEVACAICWIRVKWVMMRLNKKLSGLLGRRVWLWERDIILIFRRANLLRIT</sequence>
<proteinExistence type="predicted"/>
<dbReference type="AlphaFoldDB" id="A0ABD3C5Y4"/>
<evidence type="ECO:0000313" key="1">
    <source>
        <dbReference type="EMBL" id="KAL3624751.1"/>
    </source>
</evidence>
<comment type="caution">
    <text evidence="1">The sequence shown here is derived from an EMBL/GenBank/DDBJ whole genome shotgun (WGS) entry which is preliminary data.</text>
</comment>
<protein>
    <submittedName>
        <fullName evidence="1">Uncharacterized protein</fullName>
    </submittedName>
</protein>
<organism evidence="1 2">
    <name type="scientific">Castilleja foliolosa</name>
    <dbReference type="NCBI Taxonomy" id="1961234"/>
    <lineage>
        <taxon>Eukaryota</taxon>
        <taxon>Viridiplantae</taxon>
        <taxon>Streptophyta</taxon>
        <taxon>Embryophyta</taxon>
        <taxon>Tracheophyta</taxon>
        <taxon>Spermatophyta</taxon>
        <taxon>Magnoliopsida</taxon>
        <taxon>eudicotyledons</taxon>
        <taxon>Gunneridae</taxon>
        <taxon>Pentapetalae</taxon>
        <taxon>asterids</taxon>
        <taxon>lamiids</taxon>
        <taxon>Lamiales</taxon>
        <taxon>Orobanchaceae</taxon>
        <taxon>Pedicularideae</taxon>
        <taxon>Castillejinae</taxon>
        <taxon>Castilleja</taxon>
    </lineage>
</organism>
<gene>
    <name evidence="1" type="ORF">CASFOL_031419</name>
</gene>
<name>A0ABD3C5Y4_9LAMI</name>
<reference evidence="2" key="1">
    <citation type="journal article" date="2024" name="IScience">
        <title>Strigolactones Initiate the Formation of Haustorium-like Structures in Castilleja.</title>
        <authorList>
            <person name="Buerger M."/>
            <person name="Peterson D."/>
            <person name="Chory J."/>
        </authorList>
    </citation>
    <scope>NUCLEOTIDE SEQUENCE [LARGE SCALE GENOMIC DNA]</scope>
</reference>
<accession>A0ABD3C5Y4</accession>
<dbReference type="EMBL" id="JAVIJP010000053">
    <property type="protein sequence ID" value="KAL3624751.1"/>
    <property type="molecule type" value="Genomic_DNA"/>
</dbReference>